<keyword evidence="1" id="KW-0812">Transmembrane</keyword>
<evidence type="ECO:0008006" key="4">
    <source>
        <dbReference type="Google" id="ProtNLM"/>
    </source>
</evidence>
<feature type="transmembrane region" description="Helical" evidence="1">
    <location>
        <begin position="137"/>
        <end position="157"/>
    </location>
</feature>
<sequence>MAAKTYWWISAWFLVTVPVIAWDVGYCFMRPRSMKGGDLHWIWRPYALYQEVDYVYGVHALENNDGFTNAQSFMNVVETLLNIVYVYLAHGAQWPGASTIGFGAALMTLSKTILYWLNDYYCGWCNIGHNDALTLLVYWILPNGLWIVVPSLIVWVLGKDIAESLTIASTASKAKGSRAKKNN</sequence>
<gene>
    <name evidence="2" type="ORF">P691DRAFT_664456</name>
</gene>
<keyword evidence="1" id="KW-1133">Transmembrane helix</keyword>
<evidence type="ECO:0000313" key="2">
    <source>
        <dbReference type="EMBL" id="KAF9450843.1"/>
    </source>
</evidence>
<name>A0A9P5XG88_9AGAR</name>
<protein>
    <recommendedName>
        <fullName evidence="4">EXPERA domain-containing protein</fullName>
    </recommendedName>
</protein>
<comment type="caution">
    <text evidence="2">The sequence shown here is derived from an EMBL/GenBank/DDBJ whole genome shotgun (WGS) entry which is preliminary data.</text>
</comment>
<dbReference type="PANTHER" id="PTHR37919:SF2">
    <property type="entry name" value="EXPERA DOMAIN-CONTAINING PROTEIN"/>
    <property type="match status" value="1"/>
</dbReference>
<dbReference type="AlphaFoldDB" id="A0A9P5XG88"/>
<feature type="transmembrane region" description="Helical" evidence="1">
    <location>
        <begin position="97"/>
        <end position="117"/>
    </location>
</feature>
<dbReference type="PANTHER" id="PTHR37919">
    <property type="entry name" value="PROTEIN CBG05606"/>
    <property type="match status" value="1"/>
</dbReference>
<evidence type="ECO:0000256" key="1">
    <source>
        <dbReference type="SAM" id="Phobius"/>
    </source>
</evidence>
<dbReference type="OrthoDB" id="60858at2759"/>
<proteinExistence type="predicted"/>
<feature type="transmembrane region" description="Helical" evidence="1">
    <location>
        <begin position="6"/>
        <end position="29"/>
    </location>
</feature>
<reference evidence="2" key="1">
    <citation type="submission" date="2020-11" db="EMBL/GenBank/DDBJ databases">
        <authorList>
            <consortium name="DOE Joint Genome Institute"/>
            <person name="Ahrendt S."/>
            <person name="Riley R."/>
            <person name="Andreopoulos W."/>
            <person name="Labutti K."/>
            <person name="Pangilinan J."/>
            <person name="Ruiz-Duenas F.J."/>
            <person name="Barrasa J.M."/>
            <person name="Sanchez-Garcia M."/>
            <person name="Camarero S."/>
            <person name="Miyauchi S."/>
            <person name="Serrano A."/>
            <person name="Linde D."/>
            <person name="Babiker R."/>
            <person name="Drula E."/>
            <person name="Ayuso-Fernandez I."/>
            <person name="Pacheco R."/>
            <person name="Padilla G."/>
            <person name="Ferreira P."/>
            <person name="Barriuso J."/>
            <person name="Kellner H."/>
            <person name="Castanera R."/>
            <person name="Alfaro M."/>
            <person name="Ramirez L."/>
            <person name="Pisabarro A.G."/>
            <person name="Kuo A."/>
            <person name="Tritt A."/>
            <person name="Lipzen A."/>
            <person name="He G."/>
            <person name="Yan M."/>
            <person name="Ng V."/>
            <person name="Cullen D."/>
            <person name="Martin F."/>
            <person name="Rosso M.-N."/>
            <person name="Henrissat B."/>
            <person name="Hibbett D."/>
            <person name="Martinez A.T."/>
            <person name="Grigoriev I.V."/>
        </authorList>
    </citation>
    <scope>NUCLEOTIDE SEQUENCE</scope>
    <source>
        <strain evidence="2">MF-IS2</strain>
    </source>
</reference>
<dbReference type="Proteomes" id="UP000807342">
    <property type="component" value="Unassembled WGS sequence"/>
</dbReference>
<keyword evidence="3" id="KW-1185">Reference proteome</keyword>
<accession>A0A9P5XG88</accession>
<keyword evidence="1" id="KW-0472">Membrane</keyword>
<organism evidence="2 3">
    <name type="scientific">Macrolepiota fuliginosa MF-IS2</name>
    <dbReference type="NCBI Taxonomy" id="1400762"/>
    <lineage>
        <taxon>Eukaryota</taxon>
        <taxon>Fungi</taxon>
        <taxon>Dikarya</taxon>
        <taxon>Basidiomycota</taxon>
        <taxon>Agaricomycotina</taxon>
        <taxon>Agaricomycetes</taxon>
        <taxon>Agaricomycetidae</taxon>
        <taxon>Agaricales</taxon>
        <taxon>Agaricineae</taxon>
        <taxon>Agaricaceae</taxon>
        <taxon>Macrolepiota</taxon>
    </lineage>
</organism>
<dbReference type="EMBL" id="MU151096">
    <property type="protein sequence ID" value="KAF9450843.1"/>
    <property type="molecule type" value="Genomic_DNA"/>
</dbReference>
<evidence type="ECO:0000313" key="3">
    <source>
        <dbReference type="Proteomes" id="UP000807342"/>
    </source>
</evidence>